<feature type="region of interest" description="Disordered" evidence="2">
    <location>
        <begin position="1"/>
        <end position="29"/>
    </location>
</feature>
<accession>A0A383E0P7</accession>
<feature type="region of interest" description="Disordered" evidence="2">
    <location>
        <begin position="151"/>
        <end position="190"/>
    </location>
</feature>
<dbReference type="PANTHER" id="PTHR36842:SF1">
    <property type="entry name" value="PROTEIN TOLB"/>
    <property type="match status" value="1"/>
</dbReference>
<comment type="similarity">
    <text evidence="1">Belongs to the TolB family.</text>
</comment>
<dbReference type="EMBL" id="UINC01221721">
    <property type="protein sequence ID" value="SVE50169.1"/>
    <property type="molecule type" value="Genomic_DNA"/>
</dbReference>
<reference evidence="3" key="1">
    <citation type="submission" date="2018-05" db="EMBL/GenBank/DDBJ databases">
        <authorList>
            <person name="Lanie J.A."/>
            <person name="Ng W.-L."/>
            <person name="Kazmierczak K.M."/>
            <person name="Andrzejewski T.M."/>
            <person name="Davidsen T.M."/>
            <person name="Wayne K.J."/>
            <person name="Tettelin H."/>
            <person name="Glass J.I."/>
            <person name="Rusch D."/>
            <person name="Podicherti R."/>
            <person name="Tsui H.-C.T."/>
            <person name="Winkler M.E."/>
        </authorList>
    </citation>
    <scope>NUCLEOTIDE SEQUENCE</scope>
</reference>
<gene>
    <name evidence="3" type="ORF">METZ01_LOCUS503023</name>
</gene>
<dbReference type="SUPFAM" id="SSF69304">
    <property type="entry name" value="Tricorn protease N-terminal domain"/>
    <property type="match status" value="1"/>
</dbReference>
<feature type="non-terminal residue" evidence="3">
    <location>
        <position position="233"/>
    </location>
</feature>
<dbReference type="InterPro" id="IPR011659">
    <property type="entry name" value="WD40"/>
</dbReference>
<proteinExistence type="inferred from homology"/>
<evidence type="ECO:0000256" key="1">
    <source>
        <dbReference type="ARBA" id="ARBA00009820"/>
    </source>
</evidence>
<evidence type="ECO:0000313" key="3">
    <source>
        <dbReference type="EMBL" id="SVE50169.1"/>
    </source>
</evidence>
<dbReference type="Pfam" id="PF07676">
    <property type="entry name" value="PD40"/>
    <property type="match status" value="5"/>
</dbReference>
<evidence type="ECO:0000256" key="2">
    <source>
        <dbReference type="SAM" id="MobiDB-lite"/>
    </source>
</evidence>
<evidence type="ECO:0008006" key="4">
    <source>
        <dbReference type="Google" id="ProtNLM"/>
    </source>
</evidence>
<dbReference type="Gene3D" id="2.120.10.60">
    <property type="entry name" value="Tricorn protease N-terminal domain"/>
    <property type="match status" value="1"/>
</dbReference>
<dbReference type="Gene3D" id="2.120.10.30">
    <property type="entry name" value="TolB, C-terminal domain"/>
    <property type="match status" value="2"/>
</dbReference>
<feature type="non-terminal residue" evidence="3">
    <location>
        <position position="1"/>
    </location>
</feature>
<dbReference type="AlphaFoldDB" id="A0A383E0P7"/>
<dbReference type="PANTHER" id="PTHR36842">
    <property type="entry name" value="PROTEIN TOLB HOMOLOG"/>
    <property type="match status" value="1"/>
</dbReference>
<organism evidence="3">
    <name type="scientific">marine metagenome</name>
    <dbReference type="NCBI Taxonomy" id="408172"/>
    <lineage>
        <taxon>unclassified sequences</taxon>
        <taxon>metagenomes</taxon>
        <taxon>ecological metagenomes</taxon>
    </lineage>
</organism>
<sequence length="233" mass="25225">YVVDFDAGGQGPIRPSRLTFNKSSDLDPSWSPDGSQIVFASDRGGDYDIYLMDADGSNLTNISAALSQIGGDPELVGSKDLGPVWSGDQIAFHSDRSGDWDIYVTDREGSQLDKLTDSPSLDMYPSWSPDGSQITFHSLRDGNYGVYTMDSNGDNETPLTTDPTSEAWPQWPPASSPQAPAPGPQEPARIVFTSTRDNNYEIYVMDSDGSGQVRLTDHAAIDYYPAPSPDGSK</sequence>
<dbReference type="InterPro" id="IPR011042">
    <property type="entry name" value="6-blade_b-propeller_TolB-like"/>
</dbReference>
<feature type="compositionally biased region" description="Pro residues" evidence="2">
    <location>
        <begin position="170"/>
        <end position="185"/>
    </location>
</feature>
<name>A0A383E0P7_9ZZZZ</name>
<protein>
    <recommendedName>
        <fullName evidence="4">DUF5050 domain-containing protein</fullName>
    </recommendedName>
</protein>
<feature type="compositionally biased region" description="Polar residues" evidence="2">
    <location>
        <begin position="151"/>
        <end position="164"/>
    </location>
</feature>